<dbReference type="Pfam" id="PF00005">
    <property type="entry name" value="ABC_tran"/>
    <property type="match status" value="2"/>
</dbReference>
<dbReference type="GO" id="GO:0016887">
    <property type="term" value="F:ATP hydrolysis activity"/>
    <property type="evidence" value="ECO:0007669"/>
    <property type="project" value="InterPro"/>
</dbReference>
<dbReference type="SUPFAM" id="SSF52540">
    <property type="entry name" value="P-loop containing nucleoside triphosphate hydrolases"/>
    <property type="match status" value="3"/>
</dbReference>
<keyword evidence="2" id="KW-0677">Repeat</keyword>
<feature type="compositionally biased region" description="Basic and acidic residues" evidence="5">
    <location>
        <begin position="262"/>
        <end position="275"/>
    </location>
</feature>
<dbReference type="Pfam" id="PF12848">
    <property type="entry name" value="ABC_tran_Xtn"/>
    <property type="match status" value="1"/>
</dbReference>
<organism evidence="7">
    <name type="scientific">Timema monikensis</name>
    <dbReference type="NCBI Taxonomy" id="170555"/>
    <lineage>
        <taxon>Eukaryota</taxon>
        <taxon>Metazoa</taxon>
        <taxon>Ecdysozoa</taxon>
        <taxon>Arthropoda</taxon>
        <taxon>Hexapoda</taxon>
        <taxon>Insecta</taxon>
        <taxon>Pterygota</taxon>
        <taxon>Neoptera</taxon>
        <taxon>Polyneoptera</taxon>
        <taxon>Phasmatodea</taxon>
        <taxon>Timematodea</taxon>
        <taxon>Timematoidea</taxon>
        <taxon>Timematidae</taxon>
        <taxon>Timema</taxon>
    </lineage>
</organism>
<protein>
    <recommendedName>
        <fullName evidence="6">ABC transporter domain-containing protein</fullName>
    </recommendedName>
</protein>
<feature type="compositionally biased region" description="Basic residues" evidence="5">
    <location>
        <begin position="444"/>
        <end position="454"/>
    </location>
</feature>
<evidence type="ECO:0000259" key="6">
    <source>
        <dbReference type="PROSITE" id="PS50893"/>
    </source>
</evidence>
<evidence type="ECO:0000313" key="7">
    <source>
        <dbReference type="EMBL" id="CAD7432188.1"/>
    </source>
</evidence>
<keyword evidence="4" id="KW-0067">ATP-binding</keyword>
<evidence type="ECO:0000256" key="1">
    <source>
        <dbReference type="ARBA" id="ARBA00011054"/>
    </source>
</evidence>
<feature type="compositionally biased region" description="Acidic residues" evidence="5">
    <location>
        <begin position="91"/>
        <end position="100"/>
    </location>
</feature>
<comment type="similarity">
    <text evidence="1">Belongs to the ABC transporter superfamily. ABCF family. EF3 subfamily.</text>
</comment>
<dbReference type="PANTHER" id="PTHR19211:SF14">
    <property type="entry name" value="ATP-BINDING CASSETTE SUB-FAMILY F MEMBER 1"/>
    <property type="match status" value="1"/>
</dbReference>
<feature type="compositionally biased region" description="Basic and acidic residues" evidence="5">
    <location>
        <begin position="51"/>
        <end position="70"/>
    </location>
</feature>
<feature type="region of interest" description="Disordered" evidence="5">
    <location>
        <begin position="379"/>
        <end position="457"/>
    </location>
</feature>
<evidence type="ECO:0000256" key="2">
    <source>
        <dbReference type="ARBA" id="ARBA00022737"/>
    </source>
</evidence>
<gene>
    <name evidence="7" type="ORF">TMSB3V08_LOCUS8901</name>
</gene>
<dbReference type="PANTHER" id="PTHR19211">
    <property type="entry name" value="ATP-BINDING TRANSPORT PROTEIN-RELATED"/>
    <property type="match status" value="1"/>
</dbReference>
<evidence type="ECO:0000256" key="3">
    <source>
        <dbReference type="ARBA" id="ARBA00022741"/>
    </source>
</evidence>
<feature type="region of interest" description="Disordered" evidence="5">
    <location>
        <begin position="1036"/>
        <end position="1075"/>
    </location>
</feature>
<feature type="compositionally biased region" description="Basic and acidic residues" evidence="5">
    <location>
        <begin position="1036"/>
        <end position="1072"/>
    </location>
</feature>
<dbReference type="FunFam" id="3.40.50.300:FF:000011">
    <property type="entry name" value="Putative ABC transporter ATP-binding component"/>
    <property type="match status" value="1"/>
</dbReference>
<dbReference type="InterPro" id="IPR027417">
    <property type="entry name" value="P-loop_NTPase"/>
</dbReference>
<dbReference type="InterPro" id="IPR032781">
    <property type="entry name" value="ABC_tran_Xtn"/>
</dbReference>
<feature type="domain" description="ABC transporter" evidence="6">
    <location>
        <begin position="502"/>
        <end position="783"/>
    </location>
</feature>
<dbReference type="InterPro" id="IPR003439">
    <property type="entry name" value="ABC_transporter-like_ATP-bd"/>
</dbReference>
<dbReference type="EMBL" id="OB795398">
    <property type="protein sequence ID" value="CAD7432188.1"/>
    <property type="molecule type" value="Genomic_DNA"/>
</dbReference>
<proteinExistence type="inferred from homology"/>
<dbReference type="PROSITE" id="PS50893">
    <property type="entry name" value="ABC_TRANSPORTER_2"/>
    <property type="match status" value="2"/>
</dbReference>
<feature type="compositionally biased region" description="Basic residues" evidence="5">
    <location>
        <begin position="1"/>
        <end position="10"/>
    </location>
</feature>
<dbReference type="InterPro" id="IPR017871">
    <property type="entry name" value="ABC_transporter-like_CS"/>
</dbReference>
<dbReference type="CDD" id="cd03221">
    <property type="entry name" value="ABCF_EF-3"/>
    <property type="match status" value="1"/>
</dbReference>
<accession>A0A7R9EFF7</accession>
<name>A0A7R9EFF7_9NEOP</name>
<sequence>MPPKKGKSNKKTVDDDFEEKTKVETDVRDEEDQITSKAKPNAKKKQKGKGKKDDLSDEDGKSKSVVKDSAEVVSAPKQSKKKGKGKKVESDEGSVADSDDGSEKRDAVRVQNKPPKPVAKKKQKGKGKKDDWSGDEDKEEQMVVSDESDEFLKPAKPAPKKKAKGKAKKDLSEDDVEEEKSEATPAAEDTKPSKLVPKKKKGKAKKDEWSEDDDETLDKFFVVDVSESEDIFDVPVKKEKKKTRGGSKKKIEESEGKEEDELVKKIADLELEDRQHHKPEKQKHIVEVPEEKDLKKSKEQKDVKKSEKKKDLEDKKDEKEAEEQDLKKSEHNTDVNKFEENKDVNKSKEIKDVTMLEDGKISSALVDNDVEMVEVKATAETVVKKRDGKAGKGRKETKASKSKKPIIEVSPKYKTESKKTSDVSDEDEEEDEDIAADDAAPLKKLTHKEKKKLKKQQDYEKQVETLTKKGGQGHSELGENFSVSQMQKTQGQLLALENAVDIKVENFSISAKGNDLFVNASLLIAHGRRYGLVGPNGHGKTTLLRHIASRAFAIPPNIDILCCEQEVVADDTPAVEEVLKADTRRTALLAECKKLEAEQEKGKMARQDRLKEVYEELKAIGADSAEPRARRILAGLGFSREMQDRPTKNFSGGWRMRVSLARALFIEPTLLLLDEPTNHLDLNAVIWLDNVNDKAEKDDRTGCSRVERSKECEVSWEANKGRRERFLQVENRSVVLLYVLPHEVELLYVLPHKVGLSYVLPHEVGLSYVLPHEVGLSYVLLHEVVLSYVLPHEMVLLYVLPHEVGLLYVLPHEVVLLYVLPHEVVLLYVLPHEVVLLYVLPHEVVLLYVLPHKVVLLYVLPHGMVLLYVLPHEVVLLYVLPHEVVLSYVLPHEVVLSYVLPHKVGLSYVLPHEVGLSYVLPHEVVLLYVLPHEMVLSYVLPHEVVLLYVLPHEVVLLYVLPHEVACRCSYLQGWKKTLLIVSHDQSFLDNVCNEIIHLDQQKLYYYKGNYSMFKKMFVQKRKEQVKDYEKQEKKIKDLKAHGQSKKQAEKKQKEALTRKQEKNRTKIQKVEEDQGPAELLQKPRDYIVKFSFPDPPPLQPPILGLHNVTFSYPNHKPLFVRCDFGIDLNSRVAIVGPNGVGKSTFLKLLTADLQPQQGDVRKNYRLRIGRFDQHSGEHLTAEESPAEYLMRLFDLPYEKARKQLGTFGLSSHAHTIKMKDLSGGQKARVALAELCLNAPDVVILDEPTNNLDIESIDALADAINDYKGGVIIVSHDERLIRETDCTLWVIEDQTINEVDGGFDDYRKELLDSLGEIINSPSIAANAAVQQ</sequence>
<dbReference type="InterPro" id="IPR003593">
    <property type="entry name" value="AAA+_ATPase"/>
</dbReference>
<feature type="compositionally biased region" description="Basic and acidic residues" evidence="5">
    <location>
        <begin position="282"/>
        <end position="355"/>
    </location>
</feature>
<reference evidence="7" key="1">
    <citation type="submission" date="2020-11" db="EMBL/GenBank/DDBJ databases">
        <authorList>
            <person name="Tran Van P."/>
        </authorList>
    </citation>
    <scope>NUCLEOTIDE SEQUENCE</scope>
</reference>
<keyword evidence="3" id="KW-0547">Nucleotide-binding</keyword>
<feature type="compositionally biased region" description="Basic residues" evidence="5">
    <location>
        <begin position="40"/>
        <end position="50"/>
    </location>
</feature>
<feature type="region of interest" description="Disordered" evidence="5">
    <location>
        <begin position="232"/>
        <end position="355"/>
    </location>
</feature>
<feature type="compositionally biased region" description="Basic and acidic residues" evidence="5">
    <location>
        <begin position="11"/>
        <end position="26"/>
    </location>
</feature>
<dbReference type="PROSITE" id="PS00211">
    <property type="entry name" value="ABC_TRANSPORTER_1"/>
    <property type="match status" value="1"/>
</dbReference>
<feature type="compositionally biased region" description="Basic and acidic residues" evidence="5">
    <location>
        <begin position="382"/>
        <end position="399"/>
    </location>
</feature>
<feature type="compositionally biased region" description="Basic and acidic residues" evidence="5">
    <location>
        <begin position="411"/>
        <end position="422"/>
    </location>
</feature>
<feature type="compositionally biased region" description="Basic residues" evidence="5">
    <location>
        <begin position="238"/>
        <end position="248"/>
    </location>
</feature>
<feature type="domain" description="ABC transporter" evidence="6">
    <location>
        <begin position="1103"/>
        <end position="1317"/>
    </location>
</feature>
<dbReference type="GO" id="GO:0005524">
    <property type="term" value="F:ATP binding"/>
    <property type="evidence" value="ECO:0007669"/>
    <property type="project" value="UniProtKB-KW"/>
</dbReference>
<evidence type="ECO:0000256" key="4">
    <source>
        <dbReference type="ARBA" id="ARBA00022840"/>
    </source>
</evidence>
<evidence type="ECO:0000256" key="5">
    <source>
        <dbReference type="SAM" id="MobiDB-lite"/>
    </source>
</evidence>
<feature type="region of interest" description="Disordered" evidence="5">
    <location>
        <begin position="1"/>
        <end position="214"/>
    </location>
</feature>
<feature type="compositionally biased region" description="Basic residues" evidence="5">
    <location>
        <begin position="118"/>
        <end position="127"/>
    </location>
</feature>
<dbReference type="SMART" id="SM00382">
    <property type="entry name" value="AAA"/>
    <property type="match status" value="2"/>
</dbReference>
<feature type="compositionally biased region" description="Acidic residues" evidence="5">
    <location>
        <begin position="423"/>
        <end position="436"/>
    </location>
</feature>
<dbReference type="Gene3D" id="3.40.50.300">
    <property type="entry name" value="P-loop containing nucleotide triphosphate hydrolases"/>
    <property type="match status" value="3"/>
</dbReference>
<dbReference type="FunFam" id="3.40.50.300:FF:000471">
    <property type="entry name" value="ATP-binding cassette, sub-family F (GCN20), member 1"/>
    <property type="match status" value="1"/>
</dbReference>
<feature type="compositionally biased region" description="Basic residues" evidence="5">
    <location>
        <begin position="158"/>
        <end position="167"/>
    </location>
</feature>
<dbReference type="InterPro" id="IPR050611">
    <property type="entry name" value="ABCF"/>
</dbReference>